<dbReference type="RefSeq" id="WP_035654771.1">
    <property type="nucleotide sequence ID" value="NZ_CBCSBQ010000025.1"/>
</dbReference>
<reference evidence="1 2" key="1">
    <citation type="submission" date="2016-10" db="EMBL/GenBank/DDBJ databases">
        <authorList>
            <person name="de Groot N.N."/>
        </authorList>
    </citation>
    <scope>NUCLEOTIDE SEQUENCE [LARGE SCALE GENOMIC DNA]</scope>
    <source>
        <strain evidence="1 2">CGMCC 1.3801</strain>
    </source>
</reference>
<accession>A0A1G4VQR6</accession>
<protein>
    <submittedName>
        <fullName evidence="1">Serine O-acetyltransferase</fullName>
    </submittedName>
</protein>
<dbReference type="InterPro" id="IPR011004">
    <property type="entry name" value="Trimer_LpxA-like_sf"/>
</dbReference>
<keyword evidence="1" id="KW-0808">Transferase</keyword>
<proteinExistence type="predicted"/>
<dbReference type="GO" id="GO:0016740">
    <property type="term" value="F:transferase activity"/>
    <property type="evidence" value="ECO:0007669"/>
    <property type="project" value="UniProtKB-KW"/>
</dbReference>
<dbReference type="eggNOG" id="COG1045">
    <property type="taxonomic scope" value="Bacteria"/>
</dbReference>
<name>A0A1G4VQR6_9FLAO</name>
<evidence type="ECO:0000313" key="1">
    <source>
        <dbReference type="EMBL" id="SCX09899.1"/>
    </source>
</evidence>
<dbReference type="Gene3D" id="2.160.10.10">
    <property type="entry name" value="Hexapeptide repeat proteins"/>
    <property type="match status" value="1"/>
</dbReference>
<gene>
    <name evidence="1" type="ORF">SAMN02927925_01467</name>
</gene>
<dbReference type="STRING" id="329186.SAMN02927925_01467"/>
<organism evidence="1 2">
    <name type="scientific">Flavobacterium saliperosum</name>
    <dbReference type="NCBI Taxonomy" id="329186"/>
    <lineage>
        <taxon>Bacteria</taxon>
        <taxon>Pseudomonadati</taxon>
        <taxon>Bacteroidota</taxon>
        <taxon>Flavobacteriia</taxon>
        <taxon>Flavobacteriales</taxon>
        <taxon>Flavobacteriaceae</taxon>
        <taxon>Flavobacterium</taxon>
    </lineage>
</organism>
<dbReference type="EMBL" id="FMTY01000003">
    <property type="protein sequence ID" value="SCX09899.1"/>
    <property type="molecule type" value="Genomic_DNA"/>
</dbReference>
<dbReference type="Proteomes" id="UP000182124">
    <property type="component" value="Unassembled WGS sequence"/>
</dbReference>
<dbReference type="SUPFAM" id="SSF51161">
    <property type="entry name" value="Trimeric LpxA-like enzymes"/>
    <property type="match status" value="1"/>
</dbReference>
<evidence type="ECO:0000313" key="2">
    <source>
        <dbReference type="Proteomes" id="UP000182124"/>
    </source>
</evidence>
<sequence>MKDFTAFLLTKVYLSKPIDEKYIDNAFELTFKDVVYHFPDLTPEEIKNRIISNSNELAVFLFRLGSELHQNNQEDLKPQIHWLLRELCSCEIYFNNKIDEGFYVVHGQGTVIGSRNVIGKGFKIHQGCTIGHKKTEVGKEM</sequence>
<dbReference type="AlphaFoldDB" id="A0A1G4VQR6"/>